<dbReference type="InterPro" id="IPR029472">
    <property type="entry name" value="Copia-like_N"/>
</dbReference>
<organism evidence="2 3">
    <name type="scientific">Carnegiea gigantea</name>
    <dbReference type="NCBI Taxonomy" id="171969"/>
    <lineage>
        <taxon>Eukaryota</taxon>
        <taxon>Viridiplantae</taxon>
        <taxon>Streptophyta</taxon>
        <taxon>Embryophyta</taxon>
        <taxon>Tracheophyta</taxon>
        <taxon>Spermatophyta</taxon>
        <taxon>Magnoliopsida</taxon>
        <taxon>eudicotyledons</taxon>
        <taxon>Gunneridae</taxon>
        <taxon>Pentapetalae</taxon>
        <taxon>Caryophyllales</taxon>
        <taxon>Cactineae</taxon>
        <taxon>Cactaceae</taxon>
        <taxon>Cactoideae</taxon>
        <taxon>Echinocereeae</taxon>
        <taxon>Carnegiea</taxon>
    </lineage>
</organism>
<keyword evidence="3" id="KW-1185">Reference proteome</keyword>
<reference evidence="2" key="1">
    <citation type="submission" date="2022-04" db="EMBL/GenBank/DDBJ databases">
        <title>Carnegiea gigantea Genome sequencing and assembly v2.</title>
        <authorList>
            <person name="Copetti D."/>
            <person name="Sanderson M.J."/>
            <person name="Burquez A."/>
            <person name="Wojciechowski M.F."/>
        </authorList>
    </citation>
    <scope>NUCLEOTIDE SEQUENCE</scope>
    <source>
        <strain evidence="2">SGP5-SGP5p</strain>
        <tissue evidence="2">Aerial part</tissue>
    </source>
</reference>
<dbReference type="PANTHER" id="PTHR37610:SF6">
    <property type="entry name" value="GAG-POLYPEPTIDE OF LTR COPIA-TYPE-RELATED"/>
    <property type="match status" value="1"/>
</dbReference>
<sequence>MSAERNRNNIGMNDLQNLLFLHPSKGPGSLAIQEKLIAARNYRSWRRAVEIGLATERKLGFVQGTVTRSSDDPVKAKVWDTCNSILFQFLNGLDEVYGSQSSQMLLMTPLLTLEMACSMLQQEETQREVLEFNKVDVELAALYGRNEDQICS</sequence>
<comment type="caution">
    <text evidence="2">The sequence shown here is derived from an EMBL/GenBank/DDBJ whole genome shotgun (WGS) entry which is preliminary data.</text>
</comment>
<dbReference type="AlphaFoldDB" id="A0A9Q1GL79"/>
<dbReference type="EMBL" id="JAKOGI010002014">
    <property type="protein sequence ID" value="KAJ8423247.1"/>
    <property type="molecule type" value="Genomic_DNA"/>
</dbReference>
<dbReference type="PANTHER" id="PTHR37610">
    <property type="entry name" value="CCHC-TYPE DOMAIN-CONTAINING PROTEIN"/>
    <property type="match status" value="1"/>
</dbReference>
<evidence type="ECO:0000259" key="1">
    <source>
        <dbReference type="Pfam" id="PF14244"/>
    </source>
</evidence>
<feature type="domain" description="Retrotransposon Copia-like N-terminal" evidence="1">
    <location>
        <begin position="23"/>
        <end position="66"/>
    </location>
</feature>
<evidence type="ECO:0000313" key="3">
    <source>
        <dbReference type="Proteomes" id="UP001153076"/>
    </source>
</evidence>
<dbReference type="OrthoDB" id="5544992at2759"/>
<dbReference type="Pfam" id="PF14244">
    <property type="entry name" value="Retrotran_gag_3"/>
    <property type="match status" value="1"/>
</dbReference>
<proteinExistence type="predicted"/>
<protein>
    <recommendedName>
        <fullName evidence="1">Retrotransposon Copia-like N-terminal domain-containing protein</fullName>
    </recommendedName>
</protein>
<name>A0A9Q1GL79_9CARY</name>
<gene>
    <name evidence="2" type="ORF">Cgig2_011624</name>
</gene>
<accession>A0A9Q1GL79</accession>
<evidence type="ECO:0000313" key="2">
    <source>
        <dbReference type="EMBL" id="KAJ8423247.1"/>
    </source>
</evidence>
<dbReference type="Proteomes" id="UP001153076">
    <property type="component" value="Unassembled WGS sequence"/>
</dbReference>